<proteinExistence type="predicted"/>
<dbReference type="Proteomes" id="UP000315226">
    <property type="component" value="Unassembled WGS sequence"/>
</dbReference>
<organism evidence="2 3">
    <name type="scientific">Streptomyces gardneri</name>
    <dbReference type="NCBI Taxonomy" id="66892"/>
    <lineage>
        <taxon>Bacteria</taxon>
        <taxon>Bacillati</taxon>
        <taxon>Actinomycetota</taxon>
        <taxon>Actinomycetes</taxon>
        <taxon>Kitasatosporales</taxon>
        <taxon>Streptomycetaceae</taxon>
        <taxon>Streptomyces</taxon>
    </lineage>
</organism>
<accession>A0A4Y3RTP4</accession>
<sequence length="53" mass="5976">MTLTGIRSSSPRANDQSDPRRKWGACRIPVIPVRFRPVREKFPAPTDVIIGKT</sequence>
<evidence type="ECO:0000313" key="3">
    <source>
        <dbReference type="Proteomes" id="UP000315226"/>
    </source>
</evidence>
<evidence type="ECO:0000256" key="1">
    <source>
        <dbReference type="SAM" id="MobiDB-lite"/>
    </source>
</evidence>
<keyword evidence="3" id="KW-1185">Reference proteome</keyword>
<feature type="region of interest" description="Disordered" evidence="1">
    <location>
        <begin position="1"/>
        <end position="22"/>
    </location>
</feature>
<feature type="compositionally biased region" description="Polar residues" evidence="1">
    <location>
        <begin position="1"/>
        <end position="14"/>
    </location>
</feature>
<protein>
    <submittedName>
        <fullName evidence="2">Uncharacterized protein</fullName>
    </submittedName>
</protein>
<gene>
    <name evidence="2" type="ORF">SGA01_62790</name>
</gene>
<evidence type="ECO:0000313" key="2">
    <source>
        <dbReference type="EMBL" id="GEB60674.1"/>
    </source>
</evidence>
<dbReference type="AlphaFoldDB" id="A0A4Y3RTP4"/>
<dbReference type="EMBL" id="BJMN01000045">
    <property type="protein sequence ID" value="GEB60674.1"/>
    <property type="molecule type" value="Genomic_DNA"/>
</dbReference>
<reference evidence="2 3" key="1">
    <citation type="submission" date="2019-06" db="EMBL/GenBank/DDBJ databases">
        <title>Whole genome shotgun sequence of Streptomyces gardneri NBRC 12865.</title>
        <authorList>
            <person name="Hosoyama A."/>
            <person name="Uohara A."/>
            <person name="Ohji S."/>
            <person name="Ichikawa N."/>
        </authorList>
    </citation>
    <scope>NUCLEOTIDE SEQUENCE [LARGE SCALE GENOMIC DNA]</scope>
    <source>
        <strain evidence="2 3">NBRC 12865</strain>
    </source>
</reference>
<comment type="caution">
    <text evidence="2">The sequence shown here is derived from an EMBL/GenBank/DDBJ whole genome shotgun (WGS) entry which is preliminary data.</text>
</comment>
<name>A0A4Y3RTP4_9ACTN</name>